<sequence>MSSRSFADPAGGPAVLTDRHGADVAAMEARAIAVLNAVPETAWDGAPPVPIEWIATEMFDLHIKDHRDLEGLTGMTLPEGKSLSGLLLPDQGMILVNADEVAKWPNRRRFTIAHELGHWVMHRDNMSYLRSRSADPAIPQITAEGESLALVRLPIAEAEANAFAAALLLPAALLRPAADACDCNATTLVEAFASTYGAMQRRLITLGYDLEDKTTN</sequence>
<accession>A0A6J7EN27</accession>
<dbReference type="Gene3D" id="1.10.10.2910">
    <property type="match status" value="1"/>
</dbReference>
<gene>
    <name evidence="2" type="ORF">UFOPK3444_01419</name>
</gene>
<name>A0A6J7EN27_9ZZZZ</name>
<dbReference type="InterPro" id="IPR010359">
    <property type="entry name" value="IrrE_HExxH"/>
</dbReference>
<proteinExistence type="predicted"/>
<dbReference type="InterPro" id="IPR052345">
    <property type="entry name" value="Rad_response_metalloprotease"/>
</dbReference>
<dbReference type="SUPFAM" id="SSF55486">
    <property type="entry name" value="Metalloproteases ('zincins'), catalytic domain"/>
    <property type="match status" value="1"/>
</dbReference>
<dbReference type="Pfam" id="PF06114">
    <property type="entry name" value="Peptidase_M78"/>
    <property type="match status" value="1"/>
</dbReference>
<dbReference type="PANTHER" id="PTHR43236">
    <property type="entry name" value="ANTITOXIN HIGA1"/>
    <property type="match status" value="1"/>
</dbReference>
<dbReference type="PANTHER" id="PTHR43236:SF2">
    <property type="entry name" value="BLL0069 PROTEIN"/>
    <property type="match status" value="1"/>
</dbReference>
<feature type="domain" description="IrrE N-terminal-like" evidence="1">
    <location>
        <begin position="92"/>
        <end position="203"/>
    </location>
</feature>
<reference evidence="2" key="1">
    <citation type="submission" date="2020-05" db="EMBL/GenBank/DDBJ databases">
        <authorList>
            <person name="Chiriac C."/>
            <person name="Salcher M."/>
            <person name="Ghai R."/>
            <person name="Kavagutti S V."/>
        </authorList>
    </citation>
    <scope>NUCLEOTIDE SEQUENCE</scope>
</reference>
<evidence type="ECO:0000259" key="1">
    <source>
        <dbReference type="Pfam" id="PF06114"/>
    </source>
</evidence>
<protein>
    <submittedName>
        <fullName evidence="2">Unannotated protein</fullName>
    </submittedName>
</protein>
<evidence type="ECO:0000313" key="2">
    <source>
        <dbReference type="EMBL" id="CAB4880953.1"/>
    </source>
</evidence>
<dbReference type="AlphaFoldDB" id="A0A6J7EN27"/>
<dbReference type="EMBL" id="CAFBLU010000033">
    <property type="protein sequence ID" value="CAB4880953.1"/>
    <property type="molecule type" value="Genomic_DNA"/>
</dbReference>
<organism evidence="2">
    <name type="scientific">freshwater metagenome</name>
    <dbReference type="NCBI Taxonomy" id="449393"/>
    <lineage>
        <taxon>unclassified sequences</taxon>
        <taxon>metagenomes</taxon>
        <taxon>ecological metagenomes</taxon>
    </lineage>
</organism>